<feature type="domain" description="Activator of Hsp90 ATPase homologue 1/2-like C-terminal" evidence="2">
    <location>
        <begin position="28"/>
        <end position="156"/>
    </location>
</feature>
<evidence type="ECO:0000313" key="4">
    <source>
        <dbReference type="Proteomes" id="UP001369958"/>
    </source>
</evidence>
<evidence type="ECO:0000256" key="1">
    <source>
        <dbReference type="ARBA" id="ARBA00006817"/>
    </source>
</evidence>
<gene>
    <name evidence="3" type="ORF">V6617_02495</name>
</gene>
<sequence length="159" mass="17398">MNKDLADGQVQVAQQGDTDIVVRRSFTHPPARVWRAMTDPAILPRWMATLDAMTGCQIDARPGGSFRYDFAGEGRAFYFSGPVLQADAPRHMAVVEYFNDDPASETHVKTDLAEEGTGTRMTVVMRWPNAAAREAAVASGRTHGLDEVYGRLDAVLTEG</sequence>
<evidence type="ECO:0000313" key="3">
    <source>
        <dbReference type="EMBL" id="WWT33353.1"/>
    </source>
</evidence>
<protein>
    <submittedName>
        <fullName evidence="3">SRPBCC domain-containing protein</fullName>
    </submittedName>
</protein>
<proteinExistence type="inferred from homology"/>
<dbReference type="Pfam" id="PF08327">
    <property type="entry name" value="AHSA1"/>
    <property type="match status" value="1"/>
</dbReference>
<name>A0ABZ2I6C2_9HYPH</name>
<dbReference type="Gene3D" id="3.30.530.20">
    <property type="match status" value="1"/>
</dbReference>
<dbReference type="RefSeq" id="WP_338608879.1">
    <property type="nucleotide sequence ID" value="NZ_CP146275.1"/>
</dbReference>
<dbReference type="Proteomes" id="UP001369958">
    <property type="component" value="Chromosome"/>
</dbReference>
<dbReference type="SUPFAM" id="SSF55961">
    <property type="entry name" value="Bet v1-like"/>
    <property type="match status" value="1"/>
</dbReference>
<accession>A0ABZ2I6C2</accession>
<comment type="similarity">
    <text evidence="1">Belongs to the AHA1 family.</text>
</comment>
<dbReference type="EMBL" id="CP146275">
    <property type="protein sequence ID" value="WWT33353.1"/>
    <property type="molecule type" value="Genomic_DNA"/>
</dbReference>
<evidence type="ECO:0000259" key="2">
    <source>
        <dbReference type="Pfam" id="PF08327"/>
    </source>
</evidence>
<reference evidence="3 4" key="1">
    <citation type="submission" date="2024-02" db="EMBL/GenBank/DDBJ databases">
        <title>Complete genome sequence of Pelagibacterium nitratireducens ZH15.</title>
        <authorList>
            <person name="Zhao L.H."/>
        </authorList>
    </citation>
    <scope>NUCLEOTIDE SEQUENCE [LARGE SCALE GENOMIC DNA]</scope>
    <source>
        <strain evidence="3 4">ZH15</strain>
    </source>
</reference>
<organism evidence="3 4">
    <name type="scientific">Pelagibacterium nitratireducens</name>
    <dbReference type="NCBI Taxonomy" id="1046114"/>
    <lineage>
        <taxon>Bacteria</taxon>
        <taxon>Pseudomonadati</taxon>
        <taxon>Pseudomonadota</taxon>
        <taxon>Alphaproteobacteria</taxon>
        <taxon>Hyphomicrobiales</taxon>
        <taxon>Devosiaceae</taxon>
        <taxon>Pelagibacterium</taxon>
    </lineage>
</organism>
<dbReference type="InterPro" id="IPR023393">
    <property type="entry name" value="START-like_dom_sf"/>
</dbReference>
<keyword evidence="4" id="KW-1185">Reference proteome</keyword>
<dbReference type="InterPro" id="IPR013538">
    <property type="entry name" value="ASHA1/2-like_C"/>
</dbReference>